<protein>
    <submittedName>
        <fullName evidence="2">Uncharacterized protein</fullName>
    </submittedName>
</protein>
<dbReference type="EMBL" id="BGZK01000478">
    <property type="protein sequence ID" value="GBP46191.1"/>
    <property type="molecule type" value="Genomic_DNA"/>
</dbReference>
<keyword evidence="3" id="KW-1185">Reference proteome</keyword>
<dbReference type="AlphaFoldDB" id="A0A4C1W555"/>
<name>A0A4C1W555_EUMVA</name>
<reference evidence="2 3" key="1">
    <citation type="journal article" date="2019" name="Commun. Biol.">
        <title>The bagworm genome reveals a unique fibroin gene that provides high tensile strength.</title>
        <authorList>
            <person name="Kono N."/>
            <person name="Nakamura H."/>
            <person name="Ohtoshi R."/>
            <person name="Tomita M."/>
            <person name="Numata K."/>
            <person name="Arakawa K."/>
        </authorList>
    </citation>
    <scope>NUCLEOTIDE SEQUENCE [LARGE SCALE GENOMIC DNA]</scope>
</reference>
<proteinExistence type="predicted"/>
<comment type="caution">
    <text evidence="2">The sequence shown here is derived from an EMBL/GenBank/DDBJ whole genome shotgun (WGS) entry which is preliminary data.</text>
</comment>
<feature type="region of interest" description="Disordered" evidence="1">
    <location>
        <begin position="1"/>
        <end position="35"/>
    </location>
</feature>
<dbReference type="Proteomes" id="UP000299102">
    <property type="component" value="Unassembled WGS sequence"/>
</dbReference>
<organism evidence="2 3">
    <name type="scientific">Eumeta variegata</name>
    <name type="common">Bagworm moth</name>
    <name type="synonym">Eumeta japonica</name>
    <dbReference type="NCBI Taxonomy" id="151549"/>
    <lineage>
        <taxon>Eukaryota</taxon>
        <taxon>Metazoa</taxon>
        <taxon>Ecdysozoa</taxon>
        <taxon>Arthropoda</taxon>
        <taxon>Hexapoda</taxon>
        <taxon>Insecta</taxon>
        <taxon>Pterygota</taxon>
        <taxon>Neoptera</taxon>
        <taxon>Endopterygota</taxon>
        <taxon>Lepidoptera</taxon>
        <taxon>Glossata</taxon>
        <taxon>Ditrysia</taxon>
        <taxon>Tineoidea</taxon>
        <taxon>Psychidae</taxon>
        <taxon>Oiketicinae</taxon>
        <taxon>Eumeta</taxon>
    </lineage>
</organism>
<evidence type="ECO:0000256" key="1">
    <source>
        <dbReference type="SAM" id="MobiDB-lite"/>
    </source>
</evidence>
<sequence>MTRLELRAGPESKAGSESESTYIGTGLESKTGSKREPYLETGYNLAQELESRMKIVVSPTITPADRTPARKPPLRAVVGRLCAGAAVLSTRRAEAVPARMYTLNVFAV</sequence>
<accession>A0A4C1W555</accession>
<feature type="compositionally biased region" description="Basic and acidic residues" evidence="1">
    <location>
        <begin position="1"/>
        <end position="16"/>
    </location>
</feature>
<evidence type="ECO:0000313" key="2">
    <source>
        <dbReference type="EMBL" id="GBP46191.1"/>
    </source>
</evidence>
<evidence type="ECO:0000313" key="3">
    <source>
        <dbReference type="Proteomes" id="UP000299102"/>
    </source>
</evidence>
<gene>
    <name evidence="2" type="ORF">EVAR_24598_1</name>
</gene>